<dbReference type="Proteomes" id="UP001501588">
    <property type="component" value="Unassembled WGS sequence"/>
</dbReference>
<dbReference type="PANTHER" id="PTHR31793">
    <property type="entry name" value="4-HYDROXYBENZOYL-COA THIOESTERASE FAMILY MEMBER"/>
    <property type="match status" value="1"/>
</dbReference>
<dbReference type="Pfam" id="PF13279">
    <property type="entry name" value="4HBT_2"/>
    <property type="match status" value="1"/>
</dbReference>
<dbReference type="InterPro" id="IPR029069">
    <property type="entry name" value="HotDog_dom_sf"/>
</dbReference>
<keyword evidence="2" id="KW-1185">Reference proteome</keyword>
<reference evidence="2" key="1">
    <citation type="journal article" date="2019" name="Int. J. Syst. Evol. Microbiol.">
        <title>The Global Catalogue of Microorganisms (GCM) 10K type strain sequencing project: providing services to taxonomists for standard genome sequencing and annotation.</title>
        <authorList>
            <consortium name="The Broad Institute Genomics Platform"/>
            <consortium name="The Broad Institute Genome Sequencing Center for Infectious Disease"/>
            <person name="Wu L."/>
            <person name="Ma J."/>
        </authorList>
    </citation>
    <scope>NUCLEOTIDE SEQUENCE [LARGE SCALE GENOMIC DNA]</scope>
    <source>
        <strain evidence="2">JCM 9933</strain>
    </source>
</reference>
<proteinExistence type="predicted"/>
<evidence type="ECO:0000313" key="2">
    <source>
        <dbReference type="Proteomes" id="UP001501588"/>
    </source>
</evidence>
<dbReference type="PANTHER" id="PTHR31793:SF2">
    <property type="entry name" value="BLR1345 PROTEIN"/>
    <property type="match status" value="1"/>
</dbReference>
<accession>A0ABP3QCU9</accession>
<dbReference type="RefSeq" id="WP_343895868.1">
    <property type="nucleotide sequence ID" value="NZ_BAAAFZ010000038.1"/>
</dbReference>
<gene>
    <name evidence="1" type="ORF">GCM10009416_27260</name>
</gene>
<organism evidence="1 2">
    <name type="scientific">Craurococcus roseus</name>
    <dbReference type="NCBI Taxonomy" id="77585"/>
    <lineage>
        <taxon>Bacteria</taxon>
        <taxon>Pseudomonadati</taxon>
        <taxon>Pseudomonadota</taxon>
        <taxon>Alphaproteobacteria</taxon>
        <taxon>Acetobacterales</taxon>
        <taxon>Acetobacteraceae</taxon>
        <taxon>Craurococcus</taxon>
    </lineage>
</organism>
<sequence length="171" mass="18521">MGSGSSGRFPTGAAPLATVRPEWVDSYGHMNMAFYLAVFDMATDALWPRLGLDAPFKAKGLGTFAAETWVNYVREVREGMPLACESEVLAFDGKRLLGLHRMLHADEGWLAAENEVLYLCVDLSARRVTGWPPEVLERFATEATGRAPRRLALARRDGAAAAATPPGRSGA</sequence>
<dbReference type="EMBL" id="BAAAFZ010000038">
    <property type="protein sequence ID" value="GAA0587315.1"/>
    <property type="molecule type" value="Genomic_DNA"/>
</dbReference>
<evidence type="ECO:0008006" key="3">
    <source>
        <dbReference type="Google" id="ProtNLM"/>
    </source>
</evidence>
<protein>
    <recommendedName>
        <fullName evidence="3">Thioesterase</fullName>
    </recommendedName>
</protein>
<name>A0ABP3QCU9_9PROT</name>
<comment type="caution">
    <text evidence="1">The sequence shown here is derived from an EMBL/GenBank/DDBJ whole genome shotgun (WGS) entry which is preliminary data.</text>
</comment>
<dbReference type="InterPro" id="IPR050563">
    <property type="entry name" value="4-hydroxybenzoyl-CoA_TE"/>
</dbReference>
<evidence type="ECO:0000313" key="1">
    <source>
        <dbReference type="EMBL" id="GAA0587315.1"/>
    </source>
</evidence>
<dbReference type="CDD" id="cd00586">
    <property type="entry name" value="4HBT"/>
    <property type="match status" value="1"/>
</dbReference>
<dbReference type="Gene3D" id="3.10.129.10">
    <property type="entry name" value="Hotdog Thioesterase"/>
    <property type="match status" value="1"/>
</dbReference>
<dbReference type="SUPFAM" id="SSF54637">
    <property type="entry name" value="Thioesterase/thiol ester dehydrase-isomerase"/>
    <property type="match status" value="1"/>
</dbReference>